<keyword evidence="2" id="KW-1185">Reference proteome</keyword>
<reference evidence="1 2" key="1">
    <citation type="submission" date="2019-03" db="EMBL/GenBank/DDBJ databases">
        <authorList>
            <consortium name="Pathogen Informatics"/>
        </authorList>
    </citation>
    <scope>NUCLEOTIDE SEQUENCE [LARGE SCALE GENOMIC DNA]</scope>
    <source>
        <strain evidence="1 2">NCTC12993</strain>
    </source>
</reference>
<evidence type="ECO:0000313" key="2">
    <source>
        <dbReference type="Proteomes" id="UP000401081"/>
    </source>
</evidence>
<gene>
    <name evidence="1" type="ORF">NCTC12993_06758</name>
</gene>
<dbReference type="Proteomes" id="UP000401081">
    <property type="component" value="Unassembled WGS sequence"/>
</dbReference>
<organism evidence="1 2">
    <name type="scientific">Kluyvera cryocrescens</name>
    <name type="common">Kluyvera citrophila</name>
    <dbReference type="NCBI Taxonomy" id="580"/>
    <lineage>
        <taxon>Bacteria</taxon>
        <taxon>Pseudomonadati</taxon>
        <taxon>Pseudomonadota</taxon>
        <taxon>Gammaproteobacteria</taxon>
        <taxon>Enterobacterales</taxon>
        <taxon>Enterobacteriaceae</taxon>
        <taxon>Kluyvera</taxon>
    </lineage>
</organism>
<sequence length="41" mass="4650">MKIAQRIPVRIAVDEGQQNSQRLRPGMSVQVTIDTRTEAKK</sequence>
<evidence type="ECO:0000313" key="1">
    <source>
        <dbReference type="EMBL" id="VFS86655.1"/>
    </source>
</evidence>
<dbReference type="AlphaFoldDB" id="A0A485CQ83"/>
<accession>A0A485CQ83</accession>
<dbReference type="EMBL" id="CAADJD010000028">
    <property type="protein sequence ID" value="VFS86655.1"/>
    <property type="molecule type" value="Genomic_DNA"/>
</dbReference>
<protein>
    <submittedName>
        <fullName evidence="1">Multidrug efflux system protein EmrA</fullName>
    </submittedName>
</protein>
<dbReference type="Gene3D" id="2.40.30.170">
    <property type="match status" value="1"/>
</dbReference>
<proteinExistence type="predicted"/>
<name>A0A485CQ83_KLUCR</name>